<dbReference type="EMBL" id="MBER01000091">
    <property type="protein sequence ID" value="OMC42595.1"/>
    <property type="molecule type" value="Genomic_DNA"/>
</dbReference>
<organism evidence="2 3">
    <name type="scientific">Mycolicibacterium fortuitum</name>
    <name type="common">Mycobacterium fortuitum</name>
    <dbReference type="NCBI Taxonomy" id="1766"/>
    <lineage>
        <taxon>Bacteria</taxon>
        <taxon>Bacillati</taxon>
        <taxon>Actinomycetota</taxon>
        <taxon>Actinomycetes</taxon>
        <taxon>Mycobacteriales</taxon>
        <taxon>Mycobacteriaceae</taxon>
        <taxon>Mycolicibacterium</taxon>
    </lineage>
</organism>
<sequence length="386" mass="42913">MAFSPTGFWSYAHADDENSGGQVLRLARHLAAEFRLLTGTDLTLFVDRESLEWGDEWRKKVDTSIHGTTFFIPIVTPTYFQRDECRRELLLFHRKSSASDLQELLLPIIFAPINFDEESDDEVLAIVSKRQGEPFWDIRLEDETSSVYRKAIHKLAARLKAVSESVEERAELTDIPASAMTEATTDQLELDDEPGFLDLIAEMLDDLLPAWAAAIESLTVDLKAIETTLDEHQPNLTRANSARTMGPRIVALRNAAVALEAPTTNFLEHAKRYKTLTAEIGKGIAASAEMALMSGDQEDIQKGIDTAESIVEVQATLDEAMRAADPLLGVMRDMGRASRDMRPPTKRITEAITVISDSRTLYGQWVDTLTSLRSALEDDGSPSQTT</sequence>
<dbReference type="InterPro" id="IPR000157">
    <property type="entry name" value="TIR_dom"/>
</dbReference>
<reference evidence="2 3" key="1">
    <citation type="submission" date="2016-07" db="EMBL/GenBank/DDBJ databases">
        <authorList>
            <person name="Sutton G."/>
            <person name="Brinkac L."/>
            <person name="Sanka R."/>
            <person name="Adams M."/>
            <person name="Lau E."/>
            <person name="Kumar A."/>
            <person name="Macaden R."/>
        </authorList>
    </citation>
    <scope>NUCLEOTIDE SEQUENCE [LARGE SCALE GENOMIC DNA]</scope>
    <source>
        <strain evidence="2 3">GA-0871</strain>
    </source>
</reference>
<evidence type="ECO:0000313" key="3">
    <source>
        <dbReference type="Proteomes" id="UP000187001"/>
    </source>
</evidence>
<dbReference type="RefSeq" id="WP_076206001.1">
    <property type="nucleotide sequence ID" value="NZ_MBER01000091.1"/>
</dbReference>
<feature type="domain" description="TIR" evidence="1">
    <location>
        <begin position="3"/>
        <end position="160"/>
    </location>
</feature>
<protein>
    <recommendedName>
        <fullName evidence="1">TIR domain-containing protein</fullName>
    </recommendedName>
</protein>
<comment type="caution">
    <text evidence="2">The sequence shown here is derived from an EMBL/GenBank/DDBJ whole genome shotgun (WGS) entry which is preliminary data.</text>
</comment>
<dbReference type="AlphaFoldDB" id="A0ABD6QJM6"/>
<evidence type="ECO:0000259" key="1">
    <source>
        <dbReference type="PROSITE" id="PS50104"/>
    </source>
</evidence>
<dbReference type="SMART" id="SM00255">
    <property type="entry name" value="TIR"/>
    <property type="match status" value="1"/>
</dbReference>
<proteinExistence type="predicted"/>
<dbReference type="PROSITE" id="PS50104">
    <property type="entry name" value="TIR"/>
    <property type="match status" value="1"/>
</dbReference>
<evidence type="ECO:0000313" key="2">
    <source>
        <dbReference type="EMBL" id="OMC42595.1"/>
    </source>
</evidence>
<name>A0ABD6QJM6_MYCFO</name>
<gene>
    <name evidence="2" type="ORF">A5742_30350</name>
</gene>
<dbReference type="Gene3D" id="3.40.50.10140">
    <property type="entry name" value="Toll/interleukin-1 receptor homology (TIR) domain"/>
    <property type="match status" value="1"/>
</dbReference>
<dbReference type="InterPro" id="IPR035897">
    <property type="entry name" value="Toll_tir_struct_dom_sf"/>
</dbReference>
<dbReference type="Pfam" id="PF13676">
    <property type="entry name" value="TIR_2"/>
    <property type="match status" value="1"/>
</dbReference>
<dbReference type="SUPFAM" id="SSF52200">
    <property type="entry name" value="Toll/Interleukin receptor TIR domain"/>
    <property type="match status" value="1"/>
</dbReference>
<dbReference type="Proteomes" id="UP000187001">
    <property type="component" value="Unassembled WGS sequence"/>
</dbReference>
<accession>A0ABD6QJM6</accession>